<gene>
    <name evidence="1" type="ORF">NDU88_006960</name>
</gene>
<protein>
    <submittedName>
        <fullName evidence="1">Uncharacterized protein</fullName>
    </submittedName>
</protein>
<accession>A0AAV7NWM8</accession>
<comment type="caution">
    <text evidence="1">The sequence shown here is derived from an EMBL/GenBank/DDBJ whole genome shotgun (WGS) entry which is preliminary data.</text>
</comment>
<proteinExistence type="predicted"/>
<evidence type="ECO:0000313" key="1">
    <source>
        <dbReference type="EMBL" id="KAJ1118773.1"/>
    </source>
</evidence>
<keyword evidence="2" id="KW-1185">Reference proteome</keyword>
<dbReference type="Proteomes" id="UP001066276">
    <property type="component" value="Chromosome 8"/>
</dbReference>
<dbReference type="EMBL" id="JANPWB010000012">
    <property type="protein sequence ID" value="KAJ1118773.1"/>
    <property type="molecule type" value="Genomic_DNA"/>
</dbReference>
<evidence type="ECO:0000313" key="2">
    <source>
        <dbReference type="Proteomes" id="UP001066276"/>
    </source>
</evidence>
<organism evidence="1 2">
    <name type="scientific">Pleurodeles waltl</name>
    <name type="common">Iberian ribbed newt</name>
    <dbReference type="NCBI Taxonomy" id="8319"/>
    <lineage>
        <taxon>Eukaryota</taxon>
        <taxon>Metazoa</taxon>
        <taxon>Chordata</taxon>
        <taxon>Craniata</taxon>
        <taxon>Vertebrata</taxon>
        <taxon>Euteleostomi</taxon>
        <taxon>Amphibia</taxon>
        <taxon>Batrachia</taxon>
        <taxon>Caudata</taxon>
        <taxon>Salamandroidea</taxon>
        <taxon>Salamandridae</taxon>
        <taxon>Pleurodelinae</taxon>
        <taxon>Pleurodeles</taxon>
    </lineage>
</organism>
<dbReference type="AlphaFoldDB" id="A0AAV7NWM8"/>
<name>A0AAV7NWM8_PLEWA</name>
<reference evidence="1" key="1">
    <citation type="journal article" date="2022" name="bioRxiv">
        <title>Sequencing and chromosome-scale assembly of the giantPleurodeles waltlgenome.</title>
        <authorList>
            <person name="Brown T."/>
            <person name="Elewa A."/>
            <person name="Iarovenko S."/>
            <person name="Subramanian E."/>
            <person name="Araus A.J."/>
            <person name="Petzold A."/>
            <person name="Susuki M."/>
            <person name="Suzuki K.-i.T."/>
            <person name="Hayashi T."/>
            <person name="Toyoda A."/>
            <person name="Oliveira C."/>
            <person name="Osipova E."/>
            <person name="Leigh N.D."/>
            <person name="Simon A."/>
            <person name="Yun M.H."/>
        </authorList>
    </citation>
    <scope>NUCLEOTIDE SEQUENCE</scope>
    <source>
        <strain evidence="1">20211129_DDA</strain>
        <tissue evidence="1">Liver</tissue>
    </source>
</reference>
<sequence>MWIEVRVGSGQCYDLGGASYGVVVGHPGLPQDLESPWKPVDRVRTGHGDMLEELGCYCTDAHSTVASYTSLGHTAAFFVFLDVAVKG</sequence>